<dbReference type="GO" id="GO:0000976">
    <property type="term" value="F:transcription cis-regulatory region binding"/>
    <property type="evidence" value="ECO:0007669"/>
    <property type="project" value="TreeGrafter"/>
</dbReference>
<dbReference type="PROSITE" id="PS01081">
    <property type="entry name" value="HTH_TETR_1"/>
    <property type="match status" value="1"/>
</dbReference>
<organism evidence="6 7">
    <name type="scientific">Candidatus Neomicrothrix subdominans</name>
    <dbReference type="NCBI Taxonomy" id="2954438"/>
    <lineage>
        <taxon>Bacteria</taxon>
        <taxon>Bacillati</taxon>
        <taxon>Actinomycetota</taxon>
        <taxon>Acidimicrobiia</taxon>
        <taxon>Acidimicrobiales</taxon>
        <taxon>Microthrixaceae</taxon>
        <taxon>Candidatus Neomicrothrix</taxon>
    </lineage>
</organism>
<keyword evidence="3" id="KW-0804">Transcription</keyword>
<evidence type="ECO:0000256" key="4">
    <source>
        <dbReference type="PROSITE-ProRule" id="PRU00335"/>
    </source>
</evidence>
<keyword evidence="2 4" id="KW-0238">DNA-binding</keyword>
<proteinExistence type="predicted"/>
<dbReference type="PANTHER" id="PTHR30055:SF234">
    <property type="entry name" value="HTH-TYPE TRANSCRIPTIONAL REGULATOR BETI"/>
    <property type="match status" value="1"/>
</dbReference>
<dbReference type="InterPro" id="IPR023772">
    <property type="entry name" value="DNA-bd_HTH_TetR-type_CS"/>
</dbReference>
<evidence type="ECO:0000259" key="5">
    <source>
        <dbReference type="PROSITE" id="PS50977"/>
    </source>
</evidence>
<dbReference type="AlphaFoldDB" id="A0A936TF08"/>
<sequence length="241" mass="25651">MALETDRRTRKRLARRRELLDIAADLWDEGGPEALTLAAIGERADLTAPSLYTYFPSKSAIVAALQRDALEVLAQAAREAVDAWSAPDGSDPHVVALGRLVAFSDLTMRAPTEHPLEFGLQQRLMASPGLEDPNDAAGVLPAAFEALAVPAALIDQAVEARAVDATDPETMLGAADSSTVRAVRWLAALHGALAVDALPVGVPADGHTMGRLLTCDLLRGWGADAERLVDAQALADDWRHR</sequence>
<evidence type="ECO:0000313" key="7">
    <source>
        <dbReference type="Proteomes" id="UP000727993"/>
    </source>
</evidence>
<feature type="domain" description="HTH tetR-type" evidence="5">
    <location>
        <begin position="13"/>
        <end position="73"/>
    </location>
</feature>
<protein>
    <submittedName>
        <fullName evidence="6">Helix-turn-helix transcriptional regulator</fullName>
    </submittedName>
</protein>
<dbReference type="InterPro" id="IPR050109">
    <property type="entry name" value="HTH-type_TetR-like_transc_reg"/>
</dbReference>
<dbReference type="EMBL" id="JADJZA010000007">
    <property type="protein sequence ID" value="MBK9297269.1"/>
    <property type="molecule type" value="Genomic_DNA"/>
</dbReference>
<dbReference type="Gene3D" id="1.10.357.10">
    <property type="entry name" value="Tetracycline Repressor, domain 2"/>
    <property type="match status" value="1"/>
</dbReference>
<name>A0A936TF08_9ACTN</name>
<reference evidence="6 7" key="1">
    <citation type="submission" date="2020-10" db="EMBL/GenBank/DDBJ databases">
        <title>Connecting structure to function with the recovery of over 1000 high-quality activated sludge metagenome-assembled genomes encoding full-length rRNA genes using long-read sequencing.</title>
        <authorList>
            <person name="Singleton C.M."/>
            <person name="Petriglieri F."/>
            <person name="Kristensen J.M."/>
            <person name="Kirkegaard R.H."/>
            <person name="Michaelsen T.Y."/>
            <person name="Andersen M.H."/>
            <person name="Karst S.M."/>
            <person name="Dueholm M.S."/>
            <person name="Nielsen P.H."/>
            <person name="Albertsen M."/>
        </authorList>
    </citation>
    <scope>NUCLEOTIDE SEQUENCE [LARGE SCALE GENOMIC DNA]</scope>
    <source>
        <strain evidence="6">Lyne_18-Q3-R50-59_MAXAC.006</strain>
    </source>
</reference>
<dbReference type="PRINTS" id="PR00455">
    <property type="entry name" value="HTHTETR"/>
</dbReference>
<evidence type="ECO:0000256" key="1">
    <source>
        <dbReference type="ARBA" id="ARBA00023015"/>
    </source>
</evidence>
<keyword evidence="1" id="KW-0805">Transcription regulation</keyword>
<accession>A0A936TF08</accession>
<comment type="caution">
    <text evidence="6">The sequence shown here is derived from an EMBL/GenBank/DDBJ whole genome shotgun (WGS) entry which is preliminary data.</text>
</comment>
<dbReference type="PROSITE" id="PS50977">
    <property type="entry name" value="HTH_TETR_2"/>
    <property type="match status" value="1"/>
</dbReference>
<dbReference type="PANTHER" id="PTHR30055">
    <property type="entry name" value="HTH-TYPE TRANSCRIPTIONAL REGULATOR RUTR"/>
    <property type="match status" value="1"/>
</dbReference>
<evidence type="ECO:0000256" key="2">
    <source>
        <dbReference type="ARBA" id="ARBA00023125"/>
    </source>
</evidence>
<dbReference type="SUPFAM" id="SSF46689">
    <property type="entry name" value="Homeodomain-like"/>
    <property type="match status" value="1"/>
</dbReference>
<dbReference type="InterPro" id="IPR001647">
    <property type="entry name" value="HTH_TetR"/>
</dbReference>
<dbReference type="Pfam" id="PF00440">
    <property type="entry name" value="TetR_N"/>
    <property type="match status" value="1"/>
</dbReference>
<evidence type="ECO:0000313" key="6">
    <source>
        <dbReference type="EMBL" id="MBK9297269.1"/>
    </source>
</evidence>
<dbReference type="Proteomes" id="UP000727993">
    <property type="component" value="Unassembled WGS sequence"/>
</dbReference>
<dbReference type="InterPro" id="IPR009057">
    <property type="entry name" value="Homeodomain-like_sf"/>
</dbReference>
<evidence type="ECO:0000256" key="3">
    <source>
        <dbReference type="ARBA" id="ARBA00023163"/>
    </source>
</evidence>
<dbReference type="GO" id="GO:0003700">
    <property type="term" value="F:DNA-binding transcription factor activity"/>
    <property type="evidence" value="ECO:0007669"/>
    <property type="project" value="TreeGrafter"/>
</dbReference>
<feature type="DNA-binding region" description="H-T-H motif" evidence="4">
    <location>
        <begin position="36"/>
        <end position="55"/>
    </location>
</feature>
<gene>
    <name evidence="6" type="ORF">IPN02_10665</name>
</gene>